<feature type="domain" description="Gamma tubulin complex component C-terminal" evidence="7">
    <location>
        <begin position="548"/>
        <end position="886"/>
    </location>
</feature>
<comment type="caution">
    <text evidence="10">The sequence shown here is derived from an EMBL/GenBank/DDBJ whole genome shotgun (WGS) entry which is preliminary data.</text>
</comment>
<proteinExistence type="inferred from homology"/>
<evidence type="ECO:0000259" key="7">
    <source>
        <dbReference type="Pfam" id="PF04130"/>
    </source>
</evidence>
<protein>
    <recommendedName>
        <fullName evidence="5">Spindle pole body component</fullName>
    </recommendedName>
</protein>
<evidence type="ECO:0000313" key="11">
    <source>
        <dbReference type="Proteomes" id="UP000308768"/>
    </source>
</evidence>
<dbReference type="GO" id="GO:0000922">
    <property type="term" value="C:spindle pole"/>
    <property type="evidence" value="ECO:0007669"/>
    <property type="project" value="InterPro"/>
</dbReference>
<dbReference type="OrthoDB" id="66546at2759"/>
<dbReference type="STRING" id="331657.A0A4U0WAU2"/>
<name>A0A4U0WAU2_9PEZI</name>
<evidence type="ECO:0000256" key="5">
    <source>
        <dbReference type="RuleBase" id="RU363050"/>
    </source>
</evidence>
<dbReference type="CDD" id="cd22572">
    <property type="entry name" value="GCP5_NTD"/>
    <property type="match status" value="1"/>
</dbReference>
<dbReference type="GO" id="GO:0043015">
    <property type="term" value="F:gamma-tubulin binding"/>
    <property type="evidence" value="ECO:0007669"/>
    <property type="project" value="InterPro"/>
</dbReference>
<reference evidence="10 11" key="1">
    <citation type="submission" date="2017-03" db="EMBL/GenBank/DDBJ databases">
        <title>Genomes of endolithic fungi from Antarctica.</title>
        <authorList>
            <person name="Coleine C."/>
            <person name="Masonjones S."/>
            <person name="Stajich J.E."/>
        </authorList>
    </citation>
    <scope>NUCLEOTIDE SEQUENCE [LARGE SCALE GENOMIC DNA]</scope>
    <source>
        <strain evidence="10 11">CCFEE 5187</strain>
    </source>
</reference>
<feature type="domain" description="Gamma tubulin complex component protein N-terminal" evidence="9">
    <location>
        <begin position="230"/>
        <end position="540"/>
    </location>
</feature>
<dbReference type="Proteomes" id="UP000308768">
    <property type="component" value="Unassembled WGS sequence"/>
</dbReference>
<evidence type="ECO:0000256" key="2">
    <source>
        <dbReference type="ARBA" id="ARBA00022490"/>
    </source>
</evidence>
<dbReference type="GO" id="GO:0007020">
    <property type="term" value="P:microtubule nucleation"/>
    <property type="evidence" value="ECO:0007669"/>
    <property type="project" value="InterPro"/>
</dbReference>
<dbReference type="GO" id="GO:0051011">
    <property type="term" value="F:microtubule minus-end binding"/>
    <property type="evidence" value="ECO:0007669"/>
    <property type="project" value="TreeGrafter"/>
</dbReference>
<sequence>MTHAFKGNALVDELVTTVTGYTAEYHVRRFKQCKDVASKGLKNHHRSRVNPFEVTSILDGLVEKFVVLNNDSLADALRLRLDELSNVATKWTPEILSLFLHLSDRPAEKSRLEDLASLQSPEPPPRLTWAEIFGDGPSVEKSLWANVDFAAGSSDGDESLRSEDSLEKAEDVLPSSIRDDGLAIAAESCIAAVNLAVLEPLQTVQSWNVDANVSELHAGPKHHITELQVVRELLFMLSGLPTSLFRFDSASGSLEPTEHFVLEHIEPPVLHHVLQTCGSIGSKLNSLRLWTRKTHTTPLLQSFQAAVLECINDFHRILSRVQQRFLEPAKAVTITLQGIYTEVEQLVQPLLQLSELVAQASASSEAHPFHHLELLYDWIGIAQMTGATLHFTYLAKVFFKCLQAYLRPITVWMELGELGFDANVFFVRMAETQNDRESLWHDRYSLRHTPRGDLYAPQFIHVSAQMIFNTGKSVVFLKELGTYTPENLARAAQTPLDFQTVCGDQATMHLLPFSELFDRALDLWIRSKHRYSSSTLLRRLSNDCGLWRALDALEYIYLSRDGSLFQVFADAVNERIEKGERGWNDRFLLTALAQDTLGKQQCVDAGGIAVRDTLGEIGDLEWMLRNVNVLAGVRVDYALPWSIKNIVRQPSLSIHQGIFSLLLQIYRAEKALQRLHKMYAFANKIHKHSRETERSFAVSHRLLRMTNILHSHLTENVLTTSTAEMRKKMAAAADVDAMASVHREFASRLEKEVFLAPNLKPIYRAVISLLNLCLDFTHTWTEYEHTVLEATGFPALDSHDQPAPRPKPRRRRARRNSFSSSEDDEGSNGRPPTFSNRGTREIPIAKRLNDVQEQYDDLLNFLTAALRGVSRVGGEPTWEMLAEQLEWDTGRQ</sequence>
<dbReference type="GO" id="GO:0051225">
    <property type="term" value="P:spindle assembly"/>
    <property type="evidence" value="ECO:0007669"/>
    <property type="project" value="TreeGrafter"/>
</dbReference>
<accession>A0A4U0WAU2</accession>
<comment type="similarity">
    <text evidence="1 5">Belongs to the TUBGCP family.</text>
</comment>
<gene>
    <name evidence="10" type="ORF">B0A49_11034</name>
</gene>
<dbReference type="InterPro" id="IPR040457">
    <property type="entry name" value="GCP_C"/>
</dbReference>
<dbReference type="GO" id="GO:0000278">
    <property type="term" value="P:mitotic cell cycle"/>
    <property type="evidence" value="ECO:0007669"/>
    <property type="project" value="TreeGrafter"/>
</dbReference>
<dbReference type="Pfam" id="PF17681">
    <property type="entry name" value="GCP_N_terminal"/>
    <property type="match status" value="1"/>
</dbReference>
<evidence type="ECO:0000313" key="10">
    <source>
        <dbReference type="EMBL" id="TKA59824.1"/>
    </source>
</evidence>
<keyword evidence="3 5" id="KW-0493">Microtubule</keyword>
<feature type="compositionally biased region" description="Basic residues" evidence="6">
    <location>
        <begin position="806"/>
        <end position="815"/>
    </location>
</feature>
<dbReference type="InterPro" id="IPR032797">
    <property type="entry name" value="Mod21_N"/>
</dbReference>
<evidence type="ECO:0000256" key="1">
    <source>
        <dbReference type="ARBA" id="ARBA00010337"/>
    </source>
</evidence>
<dbReference type="Pfam" id="PF14609">
    <property type="entry name" value="GCP5-Mod21_N"/>
    <property type="match status" value="1"/>
</dbReference>
<keyword evidence="2 5" id="KW-0963">Cytoplasm</keyword>
<dbReference type="InterPro" id="IPR041470">
    <property type="entry name" value="GCP_N"/>
</dbReference>
<dbReference type="GO" id="GO:0000930">
    <property type="term" value="C:gamma-tubulin complex"/>
    <property type="evidence" value="ECO:0007669"/>
    <property type="project" value="UniProtKB-ARBA"/>
</dbReference>
<dbReference type="GO" id="GO:0005816">
    <property type="term" value="C:spindle pole body"/>
    <property type="evidence" value="ECO:0007669"/>
    <property type="project" value="UniProtKB-ARBA"/>
</dbReference>
<dbReference type="InterPro" id="IPR059169">
    <property type="entry name" value="GCP5_N_ext"/>
</dbReference>
<keyword evidence="4 5" id="KW-0206">Cytoskeleton</keyword>
<keyword evidence="11" id="KW-1185">Reference proteome</keyword>
<feature type="domain" description="Gamma-Tubulin ring complex non-core subunit mod21 N-terminal" evidence="8">
    <location>
        <begin position="67"/>
        <end position="155"/>
    </location>
</feature>
<dbReference type="Pfam" id="PF04130">
    <property type="entry name" value="GCP_C_terminal"/>
    <property type="match status" value="1"/>
</dbReference>
<evidence type="ECO:0000259" key="9">
    <source>
        <dbReference type="Pfam" id="PF17681"/>
    </source>
</evidence>
<comment type="subcellular location">
    <subcellularLocation>
        <location evidence="5">Cytoplasm</location>
        <location evidence="5">Cytoskeleton</location>
        <location evidence="5">Microtubule organizing center</location>
    </subcellularLocation>
</comment>
<dbReference type="GO" id="GO:0051321">
    <property type="term" value="P:meiotic cell cycle"/>
    <property type="evidence" value="ECO:0007669"/>
    <property type="project" value="TreeGrafter"/>
</dbReference>
<evidence type="ECO:0000256" key="6">
    <source>
        <dbReference type="SAM" id="MobiDB-lite"/>
    </source>
</evidence>
<evidence type="ECO:0000256" key="4">
    <source>
        <dbReference type="ARBA" id="ARBA00023212"/>
    </source>
</evidence>
<dbReference type="GO" id="GO:0005874">
    <property type="term" value="C:microtubule"/>
    <property type="evidence" value="ECO:0007669"/>
    <property type="project" value="UniProtKB-KW"/>
</dbReference>
<dbReference type="Gene3D" id="1.20.120.1900">
    <property type="entry name" value="Gamma-tubulin complex, C-terminal domain"/>
    <property type="match status" value="1"/>
</dbReference>
<dbReference type="AlphaFoldDB" id="A0A4U0WAU2"/>
<organism evidence="10 11">
    <name type="scientific">Cryomyces minteri</name>
    <dbReference type="NCBI Taxonomy" id="331657"/>
    <lineage>
        <taxon>Eukaryota</taxon>
        <taxon>Fungi</taxon>
        <taxon>Dikarya</taxon>
        <taxon>Ascomycota</taxon>
        <taxon>Pezizomycotina</taxon>
        <taxon>Dothideomycetes</taxon>
        <taxon>Dothideomycetes incertae sedis</taxon>
        <taxon>Cryomyces</taxon>
    </lineage>
</organism>
<evidence type="ECO:0000256" key="3">
    <source>
        <dbReference type="ARBA" id="ARBA00022701"/>
    </source>
</evidence>
<dbReference type="PANTHER" id="PTHR19302">
    <property type="entry name" value="GAMMA TUBULIN COMPLEX PROTEIN"/>
    <property type="match status" value="1"/>
</dbReference>
<dbReference type="EMBL" id="NAJN01001936">
    <property type="protein sequence ID" value="TKA59824.1"/>
    <property type="molecule type" value="Genomic_DNA"/>
</dbReference>
<dbReference type="GO" id="GO:0031122">
    <property type="term" value="P:cytoplasmic microtubule organization"/>
    <property type="evidence" value="ECO:0007669"/>
    <property type="project" value="TreeGrafter"/>
</dbReference>
<dbReference type="InterPro" id="IPR007259">
    <property type="entry name" value="GCP"/>
</dbReference>
<dbReference type="InterPro" id="IPR042241">
    <property type="entry name" value="GCP_C_sf"/>
</dbReference>
<evidence type="ECO:0000259" key="8">
    <source>
        <dbReference type="Pfam" id="PF14609"/>
    </source>
</evidence>
<dbReference type="PANTHER" id="PTHR19302:SF33">
    <property type="entry name" value="GAMMA-TUBULIN COMPLEX COMPONENT 5"/>
    <property type="match status" value="1"/>
</dbReference>
<feature type="region of interest" description="Disordered" evidence="6">
    <location>
        <begin position="794"/>
        <end position="841"/>
    </location>
</feature>